<gene>
    <name evidence="1" type="ORF">AVEN_15488_1</name>
</gene>
<dbReference type="EMBL" id="BGPR01025203">
    <property type="protein sequence ID" value="GBN93904.1"/>
    <property type="molecule type" value="Genomic_DNA"/>
</dbReference>
<dbReference type="AlphaFoldDB" id="A0A4Y2SZZ8"/>
<dbReference type="SUPFAM" id="SSF48452">
    <property type="entry name" value="TPR-like"/>
    <property type="match status" value="1"/>
</dbReference>
<dbReference type="Proteomes" id="UP000499080">
    <property type="component" value="Unassembled WGS sequence"/>
</dbReference>
<reference evidence="1 2" key="1">
    <citation type="journal article" date="2019" name="Sci. Rep.">
        <title>Orb-weaving spider Araneus ventricosus genome elucidates the spidroin gene catalogue.</title>
        <authorList>
            <person name="Kono N."/>
            <person name="Nakamura H."/>
            <person name="Ohtoshi R."/>
            <person name="Moran D.A.P."/>
            <person name="Shinohara A."/>
            <person name="Yoshida Y."/>
            <person name="Fujiwara M."/>
            <person name="Mori M."/>
            <person name="Tomita M."/>
            <person name="Arakawa K."/>
        </authorList>
    </citation>
    <scope>NUCLEOTIDE SEQUENCE [LARGE SCALE GENOMIC DNA]</scope>
</reference>
<comment type="caution">
    <text evidence="1">The sequence shown here is derived from an EMBL/GenBank/DDBJ whole genome shotgun (WGS) entry which is preliminary data.</text>
</comment>
<protein>
    <recommendedName>
        <fullName evidence="3">Alpha-soluble NSF attachment protein</fullName>
    </recommendedName>
</protein>
<dbReference type="Pfam" id="PF14938">
    <property type="entry name" value="SNAP"/>
    <property type="match status" value="1"/>
</dbReference>
<accession>A0A4Y2SZZ8</accession>
<name>A0A4Y2SZZ8_ARAVE</name>
<evidence type="ECO:0000313" key="1">
    <source>
        <dbReference type="EMBL" id="GBN93904.1"/>
    </source>
</evidence>
<sequence length="57" mass="6366">MADNEQKAMQLVADAEKKLKSAQGFLGGLFRSSSKTEEACEMYTKAANMFKMAKKWS</sequence>
<organism evidence="1 2">
    <name type="scientific">Araneus ventricosus</name>
    <name type="common">Orbweaver spider</name>
    <name type="synonym">Epeira ventricosa</name>
    <dbReference type="NCBI Taxonomy" id="182803"/>
    <lineage>
        <taxon>Eukaryota</taxon>
        <taxon>Metazoa</taxon>
        <taxon>Ecdysozoa</taxon>
        <taxon>Arthropoda</taxon>
        <taxon>Chelicerata</taxon>
        <taxon>Arachnida</taxon>
        <taxon>Araneae</taxon>
        <taxon>Araneomorphae</taxon>
        <taxon>Entelegynae</taxon>
        <taxon>Araneoidea</taxon>
        <taxon>Araneidae</taxon>
        <taxon>Araneus</taxon>
    </lineage>
</organism>
<dbReference type="Gene3D" id="1.25.40.10">
    <property type="entry name" value="Tetratricopeptide repeat domain"/>
    <property type="match status" value="1"/>
</dbReference>
<feature type="non-terminal residue" evidence="1">
    <location>
        <position position="57"/>
    </location>
</feature>
<dbReference type="InterPro" id="IPR011990">
    <property type="entry name" value="TPR-like_helical_dom_sf"/>
</dbReference>
<evidence type="ECO:0000313" key="2">
    <source>
        <dbReference type="Proteomes" id="UP000499080"/>
    </source>
</evidence>
<keyword evidence="2" id="KW-1185">Reference proteome</keyword>
<evidence type="ECO:0008006" key="3">
    <source>
        <dbReference type="Google" id="ProtNLM"/>
    </source>
</evidence>
<dbReference type="OrthoDB" id="9984275at2759"/>
<proteinExistence type="predicted"/>